<comment type="caution">
    <text evidence="4">The sequence shown here is derived from an EMBL/GenBank/DDBJ whole genome shotgun (WGS) entry which is preliminary data.</text>
</comment>
<keyword evidence="2" id="KW-0732">Signal</keyword>
<protein>
    <submittedName>
        <fullName evidence="4">DUF1311 domain-containing protein</fullName>
    </submittedName>
</protein>
<evidence type="ECO:0000313" key="4">
    <source>
        <dbReference type="EMBL" id="TCZ79291.1"/>
    </source>
</evidence>
<dbReference type="RefSeq" id="WP_132416947.1">
    <property type="nucleotide sequence ID" value="NZ_SKFG01000003.1"/>
</dbReference>
<evidence type="ECO:0000313" key="5">
    <source>
        <dbReference type="Proteomes" id="UP000295418"/>
    </source>
</evidence>
<evidence type="ECO:0000259" key="3">
    <source>
        <dbReference type="Pfam" id="PF07007"/>
    </source>
</evidence>
<feature type="compositionally biased region" description="Low complexity" evidence="1">
    <location>
        <begin position="27"/>
        <end position="46"/>
    </location>
</feature>
<feature type="region of interest" description="Disordered" evidence="1">
    <location>
        <begin position="27"/>
        <end position="52"/>
    </location>
</feature>
<accession>A0A4R4ELG5</accession>
<dbReference type="AlphaFoldDB" id="A0A4R4ELG5"/>
<evidence type="ECO:0000256" key="1">
    <source>
        <dbReference type="SAM" id="MobiDB-lite"/>
    </source>
</evidence>
<dbReference type="Proteomes" id="UP000295418">
    <property type="component" value="Unassembled WGS sequence"/>
</dbReference>
<gene>
    <name evidence="4" type="ORF">E0485_05330</name>
</gene>
<evidence type="ECO:0000256" key="2">
    <source>
        <dbReference type="SAM" id="SignalP"/>
    </source>
</evidence>
<dbReference type="PROSITE" id="PS51257">
    <property type="entry name" value="PROKAR_LIPOPROTEIN"/>
    <property type="match status" value="1"/>
</dbReference>
<proteinExistence type="predicted"/>
<keyword evidence="5" id="KW-1185">Reference proteome</keyword>
<sequence>MNSKKIIMLILVSMIVLSGCADKANVAAPTPSNSSSTSVNTQQPQSTLNDKEANNDAVKISETQVGNDDKTTYYGTYGLFENLPVLTRSNLIDQDYKQESDAFQNSTNFSMGDWIQLEGKYTDIWDKELNTIYKTVLAKLNQEQKDLLIASQKGWLQNHLKESEFVESTFQSDSEYNIGSQGRVNEQIAIKNRIKERTLQLFEYDYMLGGTSKVIYNGK</sequence>
<dbReference type="InterPro" id="IPR009739">
    <property type="entry name" value="LprI-like_N"/>
</dbReference>
<feature type="chain" id="PRO_5039015690" evidence="2">
    <location>
        <begin position="24"/>
        <end position="219"/>
    </location>
</feature>
<dbReference type="Gene3D" id="1.20.1270.180">
    <property type="match status" value="1"/>
</dbReference>
<feature type="signal peptide" evidence="2">
    <location>
        <begin position="1"/>
        <end position="23"/>
    </location>
</feature>
<feature type="domain" description="Lysozyme inhibitor LprI-like N-terminal" evidence="3">
    <location>
        <begin position="120"/>
        <end position="201"/>
    </location>
</feature>
<name>A0A4R4ELG5_9BACL</name>
<dbReference type="Pfam" id="PF07007">
    <property type="entry name" value="LprI"/>
    <property type="match status" value="1"/>
</dbReference>
<organism evidence="4 5">
    <name type="scientific">Paenibacillus albiflavus</name>
    <dbReference type="NCBI Taxonomy" id="2545760"/>
    <lineage>
        <taxon>Bacteria</taxon>
        <taxon>Bacillati</taxon>
        <taxon>Bacillota</taxon>
        <taxon>Bacilli</taxon>
        <taxon>Bacillales</taxon>
        <taxon>Paenibacillaceae</taxon>
        <taxon>Paenibacillus</taxon>
    </lineage>
</organism>
<dbReference type="EMBL" id="SKFG01000003">
    <property type="protein sequence ID" value="TCZ79291.1"/>
    <property type="molecule type" value="Genomic_DNA"/>
</dbReference>
<dbReference type="OrthoDB" id="2471792at2"/>
<reference evidence="4 5" key="1">
    <citation type="submission" date="2019-03" db="EMBL/GenBank/DDBJ databases">
        <authorList>
            <person name="Kim M.K.M."/>
        </authorList>
    </citation>
    <scope>NUCLEOTIDE SEQUENCE [LARGE SCALE GENOMIC DNA]</scope>
    <source>
        <strain evidence="4 5">18JY21-1</strain>
    </source>
</reference>